<dbReference type="AlphaFoldDB" id="A0A3B1AVU8"/>
<dbReference type="InterPro" id="IPR001789">
    <property type="entry name" value="Sig_transdc_resp-reg_receiver"/>
</dbReference>
<reference evidence="3" key="1">
    <citation type="submission" date="2018-06" db="EMBL/GenBank/DDBJ databases">
        <authorList>
            <person name="Zhirakovskaya E."/>
        </authorList>
    </citation>
    <scope>NUCLEOTIDE SEQUENCE</scope>
</reference>
<dbReference type="PANTHER" id="PTHR44591">
    <property type="entry name" value="STRESS RESPONSE REGULATOR PROTEIN 1"/>
    <property type="match status" value="1"/>
</dbReference>
<keyword evidence="1" id="KW-0597">Phosphoprotein</keyword>
<accession>A0A3B1AVU8</accession>
<dbReference type="Pfam" id="PF00072">
    <property type="entry name" value="Response_reg"/>
    <property type="match status" value="1"/>
</dbReference>
<evidence type="ECO:0000259" key="2">
    <source>
        <dbReference type="PROSITE" id="PS50110"/>
    </source>
</evidence>
<organism evidence="3">
    <name type="scientific">hydrothermal vent metagenome</name>
    <dbReference type="NCBI Taxonomy" id="652676"/>
    <lineage>
        <taxon>unclassified sequences</taxon>
        <taxon>metagenomes</taxon>
        <taxon>ecological metagenomes</taxon>
    </lineage>
</organism>
<dbReference type="InterPro" id="IPR050595">
    <property type="entry name" value="Bact_response_regulator"/>
</dbReference>
<dbReference type="InterPro" id="IPR011006">
    <property type="entry name" value="CheY-like_superfamily"/>
</dbReference>
<dbReference type="CDD" id="cd17569">
    <property type="entry name" value="REC_HupR-like"/>
    <property type="match status" value="1"/>
</dbReference>
<dbReference type="PROSITE" id="PS50110">
    <property type="entry name" value="RESPONSE_REGULATORY"/>
    <property type="match status" value="1"/>
</dbReference>
<evidence type="ECO:0000256" key="1">
    <source>
        <dbReference type="ARBA" id="ARBA00022553"/>
    </source>
</evidence>
<feature type="domain" description="Response regulatory" evidence="2">
    <location>
        <begin position="4"/>
        <end position="120"/>
    </location>
</feature>
<dbReference type="EMBL" id="UOFS01000036">
    <property type="protein sequence ID" value="VAW98104.1"/>
    <property type="molecule type" value="Genomic_DNA"/>
</dbReference>
<proteinExistence type="predicted"/>
<dbReference type="SUPFAM" id="SSF52172">
    <property type="entry name" value="CheY-like"/>
    <property type="match status" value="1"/>
</dbReference>
<dbReference type="GO" id="GO:0000160">
    <property type="term" value="P:phosphorelay signal transduction system"/>
    <property type="evidence" value="ECO:0007669"/>
    <property type="project" value="InterPro"/>
</dbReference>
<sequence length="177" mass="20903">MQQRLMMVDDEENVLTALQRVCRSQKQWQIETYTDPNEALKRAITTNFDLILSDYRMPQMTGVQFLSKIKNQQPDAMRLIISGQTDREGLLGAINEAEIYHFIDKPWFDEDLLSILQQALSYRDILLENRLLANQVREQQHELSMRKLALEKYKNQHPDLFKIKWADDGSIIFDENE</sequence>
<dbReference type="Gene3D" id="3.40.50.2300">
    <property type="match status" value="1"/>
</dbReference>
<evidence type="ECO:0000313" key="3">
    <source>
        <dbReference type="EMBL" id="VAW98104.1"/>
    </source>
</evidence>
<gene>
    <name evidence="3" type="ORF">MNBD_GAMMA22-1174</name>
</gene>
<protein>
    <recommendedName>
        <fullName evidence="2">Response regulatory domain-containing protein</fullName>
    </recommendedName>
</protein>
<name>A0A3B1AVU8_9ZZZZ</name>
<dbReference type="SMART" id="SM00448">
    <property type="entry name" value="REC"/>
    <property type="match status" value="1"/>
</dbReference>
<dbReference type="PANTHER" id="PTHR44591:SF19">
    <property type="entry name" value="TWO-COMPONENT RESPONSE REGULATOR-RELATED"/>
    <property type="match status" value="1"/>
</dbReference>